<reference evidence="7" key="1">
    <citation type="submission" date="2025-08" db="UniProtKB">
        <authorList>
            <consortium name="RefSeq"/>
        </authorList>
    </citation>
    <scope>IDENTIFICATION</scope>
</reference>
<evidence type="ECO:0000259" key="5">
    <source>
        <dbReference type="Pfam" id="PF10551"/>
    </source>
</evidence>
<name>A0AAJ7WIF3_9ACAR</name>
<feature type="domain" description="MULE transposase" evidence="5">
    <location>
        <begin position="195"/>
        <end position="291"/>
    </location>
</feature>
<keyword evidence="1" id="KW-0479">Metal-binding</keyword>
<dbReference type="Gene3D" id="2.20.25.240">
    <property type="match status" value="1"/>
</dbReference>
<keyword evidence="6" id="KW-1185">Reference proteome</keyword>
<dbReference type="InterPro" id="IPR007588">
    <property type="entry name" value="Znf_FLYWCH"/>
</dbReference>
<protein>
    <submittedName>
        <fullName evidence="7">Uncharacterized protein LOC114828198</fullName>
    </submittedName>
</protein>
<keyword evidence="3" id="KW-0862">Zinc</keyword>
<dbReference type="Pfam" id="PF04500">
    <property type="entry name" value="FLYWCH"/>
    <property type="match status" value="1"/>
</dbReference>
<feature type="domain" description="FLYWCH-type" evidence="4">
    <location>
        <begin position="17"/>
        <end position="67"/>
    </location>
</feature>
<dbReference type="GO" id="GO:0008270">
    <property type="term" value="F:zinc ion binding"/>
    <property type="evidence" value="ECO:0007669"/>
    <property type="project" value="UniProtKB-KW"/>
</dbReference>
<organism evidence="6 7">
    <name type="scientific">Galendromus occidentalis</name>
    <name type="common">western predatory mite</name>
    <dbReference type="NCBI Taxonomy" id="34638"/>
    <lineage>
        <taxon>Eukaryota</taxon>
        <taxon>Metazoa</taxon>
        <taxon>Ecdysozoa</taxon>
        <taxon>Arthropoda</taxon>
        <taxon>Chelicerata</taxon>
        <taxon>Arachnida</taxon>
        <taxon>Acari</taxon>
        <taxon>Parasitiformes</taxon>
        <taxon>Mesostigmata</taxon>
        <taxon>Gamasina</taxon>
        <taxon>Phytoseioidea</taxon>
        <taxon>Phytoseiidae</taxon>
        <taxon>Typhlodrominae</taxon>
        <taxon>Galendromus</taxon>
    </lineage>
</organism>
<gene>
    <name evidence="7" type="primary">LOC114828198</name>
</gene>
<dbReference type="Pfam" id="PF10551">
    <property type="entry name" value="MULE"/>
    <property type="match status" value="1"/>
</dbReference>
<dbReference type="Proteomes" id="UP000694867">
    <property type="component" value="Unplaced"/>
</dbReference>
<dbReference type="PANTHER" id="PTHR47160">
    <property type="entry name" value="PUTATIVE-RELATED"/>
    <property type="match status" value="1"/>
</dbReference>
<evidence type="ECO:0000313" key="7">
    <source>
        <dbReference type="RefSeq" id="XP_028967143.1"/>
    </source>
</evidence>
<sequence>MIPEEIESAWANSLYRVNDFLFEVDKKKEQKHYCRCIRKKSDGCSARIIVVKGADAEIIRTSGTHNHEEERRDRIRRAAKTEMKRTLLLRPDESCKQVYQEVLVRSIANLRQDHAAEEIGAALPNFEEVRSSLHRQRAKVRPVLPLSRSDIVLRDTWTRTLDGEDFLVFDDGTTDRILGFSTEEAMTILCRADAIYMDGTFKVVPHLFAQLYTLHAQYRGQMMPLVYFLLPDKQKETYIRMFTLLKTFAVTRHMVFQPPKMQLDFEVSSLKAIEESLPGTEVKGCNFHFSQAIWRKTQQVGLRTFYDNDPSIRSFVKGVMALSLVPEHLIDDAWLELQSESPTIDHAAYAKLDELKEYVIHTWLENETVFPQTFGPRTTNNIEAWHSALNRMVKESHVNIFVLIGHLKQDQSKHKSDRLLLDVGHPPKPLRKKYILLNQRLERIVRQYENHEITLIEYLRRCSHTLYSQ</sequence>
<evidence type="ECO:0000256" key="2">
    <source>
        <dbReference type="ARBA" id="ARBA00022771"/>
    </source>
</evidence>
<dbReference type="GeneID" id="114828198"/>
<dbReference type="InterPro" id="IPR018289">
    <property type="entry name" value="MULE_transposase_dom"/>
</dbReference>
<proteinExistence type="predicted"/>
<evidence type="ECO:0000256" key="3">
    <source>
        <dbReference type="ARBA" id="ARBA00022833"/>
    </source>
</evidence>
<keyword evidence="2" id="KW-0863">Zinc-finger</keyword>
<dbReference type="RefSeq" id="XP_028967143.1">
    <property type="nucleotide sequence ID" value="XM_029111310.1"/>
</dbReference>
<dbReference type="PANTHER" id="PTHR47160:SF8">
    <property type="entry name" value="MULE TRANSPOSASE DOMAIN-CONTAINING PROTEIN"/>
    <property type="match status" value="1"/>
</dbReference>
<dbReference type="KEGG" id="goe:114828198"/>
<evidence type="ECO:0000256" key="1">
    <source>
        <dbReference type="ARBA" id="ARBA00022723"/>
    </source>
</evidence>
<evidence type="ECO:0000259" key="4">
    <source>
        <dbReference type="Pfam" id="PF04500"/>
    </source>
</evidence>
<dbReference type="AlphaFoldDB" id="A0AAJ7WIF3"/>
<evidence type="ECO:0000313" key="6">
    <source>
        <dbReference type="Proteomes" id="UP000694867"/>
    </source>
</evidence>
<accession>A0AAJ7WIF3</accession>